<accession>A0ABU0YZU0</accession>
<protein>
    <submittedName>
        <fullName evidence="3">AAA family ATPase</fullName>
    </submittedName>
</protein>
<proteinExistence type="predicted"/>
<feature type="region of interest" description="Disordered" evidence="1">
    <location>
        <begin position="593"/>
        <end position="614"/>
    </location>
</feature>
<dbReference type="SUPFAM" id="SSF52540">
    <property type="entry name" value="P-loop containing nucleoside triphosphate hydrolases"/>
    <property type="match status" value="1"/>
</dbReference>
<dbReference type="InterPro" id="IPR015330">
    <property type="entry name" value="DNA_primase/pol_bifunc_N"/>
</dbReference>
<evidence type="ECO:0000256" key="1">
    <source>
        <dbReference type="SAM" id="MobiDB-lite"/>
    </source>
</evidence>
<keyword evidence="4" id="KW-1185">Reference proteome</keyword>
<dbReference type="EMBL" id="JAVFWO010000002">
    <property type="protein sequence ID" value="MDQ7877305.1"/>
    <property type="molecule type" value="Genomic_DNA"/>
</dbReference>
<name>A0ABU0YZU0_9MICO</name>
<feature type="region of interest" description="Disordered" evidence="1">
    <location>
        <begin position="203"/>
        <end position="234"/>
    </location>
</feature>
<evidence type="ECO:0000313" key="4">
    <source>
        <dbReference type="Proteomes" id="UP001235133"/>
    </source>
</evidence>
<dbReference type="Pfam" id="PF09250">
    <property type="entry name" value="Prim-Pol"/>
    <property type="match status" value="1"/>
</dbReference>
<reference evidence="3 4" key="1">
    <citation type="submission" date="2023-08" db="EMBL/GenBank/DDBJ databases">
        <title>Microbacterium psychrotolerans sp. nov., a psychrotolerant bacterium isolated from soil in Heilongjiang Province, China.</title>
        <authorList>
            <person name="An P."/>
            <person name="Zhao D."/>
            <person name="Xiang H."/>
        </authorList>
    </citation>
    <scope>NUCLEOTIDE SEQUENCE [LARGE SCALE GENOMIC DNA]</scope>
    <source>
        <strain evidence="3 4">QXD-8</strain>
    </source>
</reference>
<comment type="caution">
    <text evidence="3">The sequence shown here is derived from an EMBL/GenBank/DDBJ whole genome shotgun (WGS) entry which is preliminary data.</text>
</comment>
<sequence>MPRLDPEIVALLLPTANAALTAALEWADRGWPVFPLAPRDKLPVIPSAHPKGDPLRGKCAGQCGELGHGVNDASRDPDKIRRMFDRHPTAGIGGATTGRLVIDLDLQAGGRQVEQLPPTRTHLTGRANGNTHRIYRLGSSTLAHAVKSGHIVPGVDIKTGSGSYICLPPTRHPATGLRYSLLDDQSEHALTDQDVRAVWRAYGRPLPGEQQERKTPDAGSPSPSRDTTSSGGAFGHSEAVQVLLSPPRRGTGETNVALSKVAGFYARLFRDNREMYDHHVRQWLADVDPDYEDRDKTADSIWESERSKEGERAWAVAQSVERKLVEHEAKILFGKTLAELDPADPFDFGTLEEILARPEQAQFRVEGLVLADGFTSVVAQRKTGKTTFNLNLADSFLTGRDFLGRFPVVPVSGNVAILNYEVSGYQLGMWAESVGLDRKRLLLVNLRGRRNPLVHEQDRAALADLLRSRDVESLFIDPFSRAFYGESQQDNTQVQAFLNDLDVFARSEVGARDVILNVHAGWNGSRSRGASALEDHPDSIILLRKDGDEDDESGLRYMKALGRDVDVTEDQLHFDPESHRLSLTGLGGLAKRRKEQKSTNLGGPILTAVKEDPGANTTQIEQRLRGTGVTFQKGDVNAALQAMGEAGTIRREKGRYGAFLHYPASEALDLSATSGEGSGDDF</sequence>
<dbReference type="CDD" id="cd04859">
    <property type="entry name" value="Prim_Pol"/>
    <property type="match status" value="1"/>
</dbReference>
<dbReference type="SMART" id="SM00943">
    <property type="entry name" value="Prim-Pol"/>
    <property type="match status" value="1"/>
</dbReference>
<organism evidence="3 4">
    <name type="scientific">Microbacterium psychrotolerans</name>
    <dbReference type="NCBI Taxonomy" id="3068321"/>
    <lineage>
        <taxon>Bacteria</taxon>
        <taxon>Bacillati</taxon>
        <taxon>Actinomycetota</taxon>
        <taxon>Actinomycetes</taxon>
        <taxon>Micrococcales</taxon>
        <taxon>Microbacteriaceae</taxon>
        <taxon>Microbacterium</taxon>
    </lineage>
</organism>
<feature type="domain" description="DNA primase/polymerase bifunctional N-terminal" evidence="2">
    <location>
        <begin position="23"/>
        <end position="190"/>
    </location>
</feature>
<dbReference type="RefSeq" id="WP_308866738.1">
    <property type="nucleotide sequence ID" value="NZ_JAVFWO010000002.1"/>
</dbReference>
<evidence type="ECO:0000259" key="2">
    <source>
        <dbReference type="SMART" id="SM00943"/>
    </source>
</evidence>
<dbReference type="SUPFAM" id="SSF56747">
    <property type="entry name" value="Prim-pol domain"/>
    <property type="match status" value="1"/>
</dbReference>
<gene>
    <name evidence="3" type="ORF">Q9R08_04875</name>
</gene>
<feature type="compositionally biased region" description="Polar residues" evidence="1">
    <location>
        <begin position="221"/>
        <end position="231"/>
    </location>
</feature>
<dbReference type="Gene3D" id="3.40.50.300">
    <property type="entry name" value="P-loop containing nucleotide triphosphate hydrolases"/>
    <property type="match status" value="1"/>
</dbReference>
<evidence type="ECO:0000313" key="3">
    <source>
        <dbReference type="EMBL" id="MDQ7877305.1"/>
    </source>
</evidence>
<dbReference type="Pfam" id="PF13481">
    <property type="entry name" value="AAA_25"/>
    <property type="match status" value="1"/>
</dbReference>
<dbReference type="Proteomes" id="UP001235133">
    <property type="component" value="Unassembled WGS sequence"/>
</dbReference>
<dbReference type="InterPro" id="IPR027417">
    <property type="entry name" value="P-loop_NTPase"/>
</dbReference>